<name>A0A8D9AW69_9HEMI</name>
<sequence>MDSKTVTFQVTPAPAAIIFTSFVSAKIDWQEIGKFTGDIPAVADLCVNGKTDTCTAMTLDQATGVCGKTFGTEYLTKITEVKCNGATCHAEIATNITECHAGLDCQQKGPSASCVCIMYRERKTEK</sequence>
<accession>A0A8D9AW69</accession>
<dbReference type="EMBL" id="HBUF01593040">
    <property type="protein sequence ID" value="CAG6773961.1"/>
    <property type="molecule type" value="Transcribed_RNA"/>
</dbReference>
<proteinExistence type="predicted"/>
<protein>
    <submittedName>
        <fullName evidence="1">Uncharacterized protein</fullName>
    </submittedName>
</protein>
<evidence type="ECO:0000313" key="1">
    <source>
        <dbReference type="EMBL" id="CAG6773959.1"/>
    </source>
</evidence>
<dbReference type="AlphaFoldDB" id="A0A8D9AW69"/>
<organism evidence="1">
    <name type="scientific">Cacopsylla melanoneura</name>
    <dbReference type="NCBI Taxonomy" id="428564"/>
    <lineage>
        <taxon>Eukaryota</taxon>
        <taxon>Metazoa</taxon>
        <taxon>Ecdysozoa</taxon>
        <taxon>Arthropoda</taxon>
        <taxon>Hexapoda</taxon>
        <taxon>Insecta</taxon>
        <taxon>Pterygota</taxon>
        <taxon>Neoptera</taxon>
        <taxon>Paraneoptera</taxon>
        <taxon>Hemiptera</taxon>
        <taxon>Sternorrhyncha</taxon>
        <taxon>Psylloidea</taxon>
        <taxon>Psyllidae</taxon>
        <taxon>Psyllinae</taxon>
        <taxon>Cacopsylla</taxon>
    </lineage>
</organism>
<reference evidence="1" key="1">
    <citation type="submission" date="2021-05" db="EMBL/GenBank/DDBJ databases">
        <authorList>
            <person name="Alioto T."/>
            <person name="Alioto T."/>
            <person name="Gomez Garrido J."/>
        </authorList>
    </citation>
    <scope>NUCLEOTIDE SEQUENCE</scope>
</reference>
<dbReference type="EMBL" id="HBUF01593039">
    <property type="protein sequence ID" value="CAG6773959.1"/>
    <property type="molecule type" value="Transcribed_RNA"/>
</dbReference>